<keyword evidence="5 11" id="KW-0812">Transmembrane</keyword>
<evidence type="ECO:0000256" key="4">
    <source>
        <dbReference type="ARBA" id="ARBA00022670"/>
    </source>
</evidence>
<protein>
    <submittedName>
        <fullName evidence="13">Regulator of sigma-E protease RseP</fullName>
        <ecNumber evidence="13">3.4.24.-</ecNumber>
    </submittedName>
</protein>
<evidence type="ECO:0000256" key="11">
    <source>
        <dbReference type="SAM" id="Phobius"/>
    </source>
</evidence>
<feature type="transmembrane region" description="Helical" evidence="11">
    <location>
        <begin position="6"/>
        <end position="28"/>
    </location>
</feature>
<dbReference type="GO" id="GO:0004222">
    <property type="term" value="F:metalloendopeptidase activity"/>
    <property type="evidence" value="ECO:0007669"/>
    <property type="project" value="InterPro"/>
</dbReference>
<accession>A0A1B8NX41</accession>
<evidence type="ECO:0000256" key="5">
    <source>
        <dbReference type="ARBA" id="ARBA00022692"/>
    </source>
</evidence>
<evidence type="ECO:0000256" key="3">
    <source>
        <dbReference type="ARBA" id="ARBA00007931"/>
    </source>
</evidence>
<comment type="subcellular location">
    <subcellularLocation>
        <location evidence="2">Membrane</location>
        <topology evidence="2">Multi-pass membrane protein</topology>
    </subcellularLocation>
</comment>
<dbReference type="CDD" id="cd06163">
    <property type="entry name" value="S2P-M50_PDZ_RseP-like"/>
    <property type="match status" value="1"/>
</dbReference>
<feature type="domain" description="Peptidase M50" evidence="12">
    <location>
        <begin position="10"/>
        <end position="137"/>
    </location>
</feature>
<dbReference type="PANTHER" id="PTHR42837">
    <property type="entry name" value="REGULATOR OF SIGMA-E PROTEASE RSEP"/>
    <property type="match status" value="1"/>
</dbReference>
<comment type="similarity">
    <text evidence="3">Belongs to the peptidase M50B family.</text>
</comment>
<dbReference type="PATRIC" id="fig|2746.7.peg.3718"/>
<keyword evidence="10 11" id="KW-0472">Membrane</keyword>
<dbReference type="EC" id="3.4.24.-" evidence="13"/>
<dbReference type="Proteomes" id="UP000092504">
    <property type="component" value="Unassembled WGS sequence"/>
</dbReference>
<evidence type="ECO:0000256" key="6">
    <source>
        <dbReference type="ARBA" id="ARBA00022801"/>
    </source>
</evidence>
<dbReference type="SUPFAM" id="SSF50156">
    <property type="entry name" value="PDZ domain-like"/>
    <property type="match status" value="1"/>
</dbReference>
<gene>
    <name evidence="13" type="primary">rseP_2</name>
    <name evidence="13" type="ORF">A8U91_03614</name>
</gene>
<name>A0A1B8NX41_HALEL</name>
<evidence type="ECO:0000313" key="13">
    <source>
        <dbReference type="EMBL" id="OBX34558.1"/>
    </source>
</evidence>
<evidence type="ECO:0000256" key="7">
    <source>
        <dbReference type="ARBA" id="ARBA00022833"/>
    </source>
</evidence>
<dbReference type="EMBL" id="MAJD01000002">
    <property type="protein sequence ID" value="OBX34558.1"/>
    <property type="molecule type" value="Genomic_DNA"/>
</dbReference>
<evidence type="ECO:0000256" key="2">
    <source>
        <dbReference type="ARBA" id="ARBA00004141"/>
    </source>
</evidence>
<evidence type="ECO:0000256" key="1">
    <source>
        <dbReference type="ARBA" id="ARBA00001947"/>
    </source>
</evidence>
<dbReference type="Pfam" id="PF02163">
    <property type="entry name" value="Peptidase_M50"/>
    <property type="match status" value="1"/>
</dbReference>
<sequence>MGLIQNVLAVIVVLGLLITFHEFGHFWVARRCGVKVLRFSVGFGKPLWSRYDRHGTEFAVAAIPLGGYVKMLDEREGPVPPEERHRAFNHKNVWQRIAIVAAGPLANFLLALVAYWALFVAGTSTVVPMIGEVTPGSPAAEGGLAAGQEITAVEGKAVRSWRRSTSNLSPPSGSVAS</sequence>
<keyword evidence="4 13" id="KW-0645">Protease</keyword>
<dbReference type="InterPro" id="IPR008915">
    <property type="entry name" value="Peptidase_M50"/>
</dbReference>
<dbReference type="InterPro" id="IPR004387">
    <property type="entry name" value="Pept_M50_Zn"/>
</dbReference>
<reference evidence="13 14" key="1">
    <citation type="submission" date="2016-06" db="EMBL/GenBank/DDBJ databases">
        <title>Genome sequence of halotolerant plant growth promoting strain of Halomonas elongata HEK1 isolated from salterns of Rann of Kutch, Gujarat, India.</title>
        <authorList>
            <person name="Gaba S."/>
            <person name="Singh R.N."/>
            <person name="Abrol S."/>
            <person name="Kaushik R."/>
            <person name="Saxena A.K."/>
        </authorList>
    </citation>
    <scope>NUCLEOTIDE SEQUENCE [LARGE SCALE GENOMIC DNA]</scope>
    <source>
        <strain evidence="13 14">HEK1</strain>
    </source>
</reference>
<dbReference type="AlphaFoldDB" id="A0A1B8NX41"/>
<evidence type="ECO:0000313" key="14">
    <source>
        <dbReference type="Proteomes" id="UP000092504"/>
    </source>
</evidence>
<keyword evidence="6 13" id="KW-0378">Hydrolase</keyword>
<proteinExistence type="inferred from homology"/>
<evidence type="ECO:0000256" key="9">
    <source>
        <dbReference type="ARBA" id="ARBA00023049"/>
    </source>
</evidence>
<keyword evidence="9" id="KW-0482">Metalloprotease</keyword>
<evidence type="ECO:0000259" key="12">
    <source>
        <dbReference type="Pfam" id="PF02163"/>
    </source>
</evidence>
<dbReference type="PANTHER" id="PTHR42837:SF2">
    <property type="entry name" value="MEMBRANE METALLOPROTEASE ARASP2, CHLOROPLASTIC-RELATED"/>
    <property type="match status" value="1"/>
</dbReference>
<evidence type="ECO:0000256" key="8">
    <source>
        <dbReference type="ARBA" id="ARBA00022989"/>
    </source>
</evidence>
<dbReference type="InterPro" id="IPR036034">
    <property type="entry name" value="PDZ_sf"/>
</dbReference>
<organism evidence="13 14">
    <name type="scientific">Halomonas elongata</name>
    <dbReference type="NCBI Taxonomy" id="2746"/>
    <lineage>
        <taxon>Bacteria</taxon>
        <taxon>Pseudomonadati</taxon>
        <taxon>Pseudomonadota</taxon>
        <taxon>Gammaproteobacteria</taxon>
        <taxon>Oceanospirillales</taxon>
        <taxon>Halomonadaceae</taxon>
        <taxon>Halomonas</taxon>
    </lineage>
</organism>
<comment type="cofactor">
    <cofactor evidence="1">
        <name>Zn(2+)</name>
        <dbReference type="ChEBI" id="CHEBI:29105"/>
    </cofactor>
</comment>
<dbReference type="Gene3D" id="2.30.42.10">
    <property type="match status" value="1"/>
</dbReference>
<evidence type="ECO:0000256" key="10">
    <source>
        <dbReference type="ARBA" id="ARBA00023136"/>
    </source>
</evidence>
<keyword evidence="8 11" id="KW-1133">Transmembrane helix</keyword>
<keyword evidence="7" id="KW-0862">Zinc</keyword>
<dbReference type="NCBIfam" id="TIGR00054">
    <property type="entry name" value="RIP metalloprotease RseP"/>
    <property type="match status" value="1"/>
</dbReference>
<comment type="caution">
    <text evidence="13">The sequence shown here is derived from an EMBL/GenBank/DDBJ whole genome shotgun (WGS) entry which is preliminary data.</text>
</comment>
<dbReference type="GO" id="GO:0016020">
    <property type="term" value="C:membrane"/>
    <property type="evidence" value="ECO:0007669"/>
    <property type="project" value="UniProtKB-SubCell"/>
</dbReference>
<feature type="transmembrane region" description="Helical" evidence="11">
    <location>
        <begin position="93"/>
        <end position="118"/>
    </location>
</feature>
<dbReference type="GO" id="GO:0006508">
    <property type="term" value="P:proteolysis"/>
    <property type="evidence" value="ECO:0007669"/>
    <property type="project" value="UniProtKB-KW"/>
</dbReference>